<feature type="domain" description="IrrE N-terminal-like" evidence="1">
    <location>
        <begin position="43"/>
        <end position="170"/>
    </location>
</feature>
<dbReference type="InterPro" id="IPR052345">
    <property type="entry name" value="Rad_response_metalloprotease"/>
</dbReference>
<gene>
    <name evidence="2" type="ORF">SDC9_154323</name>
</gene>
<dbReference type="InterPro" id="IPR010359">
    <property type="entry name" value="IrrE_HExxH"/>
</dbReference>
<protein>
    <recommendedName>
        <fullName evidence="1">IrrE N-terminal-like domain-containing protein</fullName>
    </recommendedName>
</protein>
<sequence>MGLSSFTAGTRVPIYIPEENSLEWQELGPDTILLNKLLEDAFLDPGKARFTLMHECAHHLLHQPYFQQIAAAGERTAVAYSIQRGRDQGLLEEKGPWTDDDRIEWQANYLASALLMPEKRVSAVLEKKGYKDAYFEQVMGGYSETTAYNQLINRLACAFRVSTTVVKIRLEKRGFERLPDLRKPKPDPWLDWIPESKKPARMSKEERRLEQIGLAWEEERNKEKDW</sequence>
<reference evidence="2" key="1">
    <citation type="submission" date="2019-08" db="EMBL/GenBank/DDBJ databases">
        <authorList>
            <person name="Kucharzyk K."/>
            <person name="Murdoch R.W."/>
            <person name="Higgins S."/>
            <person name="Loffler F."/>
        </authorList>
    </citation>
    <scope>NUCLEOTIDE SEQUENCE</scope>
</reference>
<dbReference type="EMBL" id="VSSQ01053026">
    <property type="protein sequence ID" value="MPN07064.1"/>
    <property type="molecule type" value="Genomic_DNA"/>
</dbReference>
<dbReference type="PANTHER" id="PTHR43236:SF2">
    <property type="entry name" value="BLL0069 PROTEIN"/>
    <property type="match status" value="1"/>
</dbReference>
<comment type="caution">
    <text evidence="2">The sequence shown here is derived from an EMBL/GenBank/DDBJ whole genome shotgun (WGS) entry which is preliminary data.</text>
</comment>
<dbReference type="Gene3D" id="1.10.10.2910">
    <property type="match status" value="1"/>
</dbReference>
<name>A0A645F386_9ZZZZ</name>
<evidence type="ECO:0000259" key="1">
    <source>
        <dbReference type="Pfam" id="PF06114"/>
    </source>
</evidence>
<proteinExistence type="predicted"/>
<dbReference type="Pfam" id="PF06114">
    <property type="entry name" value="Peptidase_M78"/>
    <property type="match status" value="1"/>
</dbReference>
<accession>A0A645F386</accession>
<organism evidence="2">
    <name type="scientific">bioreactor metagenome</name>
    <dbReference type="NCBI Taxonomy" id="1076179"/>
    <lineage>
        <taxon>unclassified sequences</taxon>
        <taxon>metagenomes</taxon>
        <taxon>ecological metagenomes</taxon>
    </lineage>
</organism>
<dbReference type="PANTHER" id="PTHR43236">
    <property type="entry name" value="ANTITOXIN HIGA1"/>
    <property type="match status" value="1"/>
</dbReference>
<evidence type="ECO:0000313" key="2">
    <source>
        <dbReference type="EMBL" id="MPN07064.1"/>
    </source>
</evidence>
<dbReference type="AlphaFoldDB" id="A0A645F386"/>